<keyword evidence="2" id="KW-1185">Reference proteome</keyword>
<name>A0ACD4XQ85_PSEFL</name>
<reference evidence="1" key="1">
    <citation type="submission" date="2023-12" db="EMBL/GenBank/DDBJ databases">
        <title>Genome sequencing and assembly of bacterial species from a model synthetic community.</title>
        <authorList>
            <person name="Hogle S.L."/>
        </authorList>
    </citation>
    <scope>NUCLEOTIDE SEQUENCE</scope>
    <source>
        <strain evidence="1">SBW25</strain>
    </source>
</reference>
<dbReference type="EMBL" id="CP140009">
    <property type="protein sequence ID" value="WQD71380.1"/>
    <property type="molecule type" value="Genomic_DNA"/>
</dbReference>
<dbReference type="Proteomes" id="UP001325023">
    <property type="component" value="Chromosome"/>
</dbReference>
<accession>A0ACD4XQ85</accession>
<proteinExistence type="predicted"/>
<sequence length="195" mass="22140">MSDVVEKIKLNETPKTLYSKNIKAADETSTYMKPQPKILNLDSFYSDILKEDELGATIRTHIYIESALEQLIEILVSDYEHIKKMQLDFSQKVNLAVAIGMPKEFAPALLAVGTIRNKFAHRIDTKIDKEKTNNLYKQFSPDQKSAIHVSFNNTLKNTPLGQVRNFSEITPKEQFAILSVALVMQILTLIQTHST</sequence>
<organism evidence="1 2">
    <name type="scientific">Pseudomonas fluorescens</name>
    <dbReference type="NCBI Taxonomy" id="294"/>
    <lineage>
        <taxon>Bacteria</taxon>
        <taxon>Pseudomonadati</taxon>
        <taxon>Pseudomonadota</taxon>
        <taxon>Gammaproteobacteria</taxon>
        <taxon>Pseudomonadales</taxon>
        <taxon>Pseudomonadaceae</taxon>
        <taxon>Pseudomonas</taxon>
    </lineage>
</organism>
<evidence type="ECO:0000313" key="1">
    <source>
        <dbReference type="EMBL" id="WQD71380.1"/>
    </source>
</evidence>
<evidence type="ECO:0000313" key="2">
    <source>
        <dbReference type="Proteomes" id="UP001325023"/>
    </source>
</evidence>
<gene>
    <name evidence="1" type="ORF">U0037_25570</name>
</gene>
<protein>
    <submittedName>
        <fullName evidence="1">Uncharacterized protein</fullName>
    </submittedName>
</protein>